<keyword evidence="2 5" id="KW-0238">DNA-binding</keyword>
<dbReference type="InterPro" id="IPR000843">
    <property type="entry name" value="HTH_LacI"/>
</dbReference>
<dbReference type="PANTHER" id="PTHR30146:SF109">
    <property type="entry name" value="HTH-TYPE TRANSCRIPTIONAL REGULATOR GALS"/>
    <property type="match status" value="1"/>
</dbReference>
<name>A0ABV3N3Q1_9GAMM</name>
<keyword evidence="6" id="KW-1185">Reference proteome</keyword>
<keyword evidence="1" id="KW-0805">Transcription regulation</keyword>
<dbReference type="Gene3D" id="1.10.260.40">
    <property type="entry name" value="lambda repressor-like DNA-binding domains"/>
    <property type="match status" value="1"/>
</dbReference>
<evidence type="ECO:0000313" key="5">
    <source>
        <dbReference type="EMBL" id="MEW5290450.1"/>
    </source>
</evidence>
<reference evidence="5 6" key="1">
    <citation type="submission" date="2024-07" db="EMBL/GenBank/DDBJ databases">
        <authorList>
            <person name="Dulla G.F.J."/>
            <person name="Delorm J.G."/>
        </authorList>
    </citation>
    <scope>NUCLEOTIDE SEQUENCE [LARGE SCALE GENOMIC DNA]</scope>
    <source>
        <strain evidence="5 6">JGD 233</strain>
    </source>
</reference>
<sequence length="334" mass="36814">MTANKNKVTASDVAKLAGVSKWTVSRAFMPEASVSASARERVMAVARELGYRPNLLARSLAKKKTNIIGVVIDEMKNPHTLMLIDEATRQLQSRGYMALILNISANAHHQSVMTQADQLQVDGILFLATILSQELIRLAEDIYRVPLVQLCRHTSSNGIDVIASDGMSAGEQMAELLIAQGFRRFGYMAGPATPLSHTFRKEGYAAGLAKAGLKIDVMLDAGSYNREMGWKTLQDYLELTPAEARIDALLCENDVLALGAMAARQKLAPEWHPGIAGFDDIEEASAPDWQLTSYNQRIDKLVHEALNRLIEGRASSDNSWQRGQLCIRRSHLKV</sequence>
<protein>
    <submittedName>
        <fullName evidence="5">LacI family DNA-binding transcriptional regulator</fullName>
    </submittedName>
</protein>
<feature type="domain" description="HTH lacI-type" evidence="4">
    <location>
        <begin position="8"/>
        <end position="62"/>
    </location>
</feature>
<accession>A0ABV3N3Q1</accession>
<dbReference type="SMART" id="SM00354">
    <property type="entry name" value="HTH_LACI"/>
    <property type="match status" value="1"/>
</dbReference>
<dbReference type="RefSeq" id="WP_367167953.1">
    <property type="nucleotide sequence ID" value="NZ_JBFKZN010000007.1"/>
</dbReference>
<gene>
    <name evidence="5" type="ORF">ABW286_14875</name>
</gene>
<dbReference type="Pfam" id="PF00356">
    <property type="entry name" value="LacI"/>
    <property type="match status" value="1"/>
</dbReference>
<keyword evidence="3" id="KW-0804">Transcription</keyword>
<evidence type="ECO:0000313" key="6">
    <source>
        <dbReference type="Proteomes" id="UP001554567"/>
    </source>
</evidence>
<dbReference type="GO" id="GO:0003677">
    <property type="term" value="F:DNA binding"/>
    <property type="evidence" value="ECO:0007669"/>
    <property type="project" value="UniProtKB-KW"/>
</dbReference>
<dbReference type="PANTHER" id="PTHR30146">
    <property type="entry name" value="LACI-RELATED TRANSCRIPTIONAL REPRESSOR"/>
    <property type="match status" value="1"/>
</dbReference>
<dbReference type="PROSITE" id="PS50932">
    <property type="entry name" value="HTH_LACI_2"/>
    <property type="match status" value="1"/>
</dbReference>
<dbReference type="InterPro" id="IPR010982">
    <property type="entry name" value="Lambda_DNA-bd_dom_sf"/>
</dbReference>
<comment type="caution">
    <text evidence="5">The sequence shown here is derived from an EMBL/GenBank/DDBJ whole genome shotgun (WGS) entry which is preliminary data.</text>
</comment>
<dbReference type="CDD" id="cd01392">
    <property type="entry name" value="HTH_LacI"/>
    <property type="match status" value="1"/>
</dbReference>
<proteinExistence type="predicted"/>
<dbReference type="InterPro" id="IPR001761">
    <property type="entry name" value="Peripla_BP/Lac1_sug-bd_dom"/>
</dbReference>
<dbReference type="SUPFAM" id="SSF53822">
    <property type="entry name" value="Periplasmic binding protein-like I"/>
    <property type="match status" value="1"/>
</dbReference>
<evidence type="ECO:0000259" key="4">
    <source>
        <dbReference type="PROSITE" id="PS50932"/>
    </source>
</evidence>
<dbReference type="InterPro" id="IPR028082">
    <property type="entry name" value="Peripla_BP_I"/>
</dbReference>
<evidence type="ECO:0000256" key="3">
    <source>
        <dbReference type="ARBA" id="ARBA00023163"/>
    </source>
</evidence>
<dbReference type="Pfam" id="PF00532">
    <property type="entry name" value="Peripla_BP_1"/>
    <property type="match status" value="1"/>
</dbReference>
<dbReference type="Gene3D" id="3.40.50.2300">
    <property type="match status" value="2"/>
</dbReference>
<evidence type="ECO:0000256" key="2">
    <source>
        <dbReference type="ARBA" id="ARBA00023125"/>
    </source>
</evidence>
<dbReference type="SUPFAM" id="SSF47413">
    <property type="entry name" value="lambda repressor-like DNA-binding domains"/>
    <property type="match status" value="1"/>
</dbReference>
<dbReference type="EMBL" id="JBFKZN010000007">
    <property type="protein sequence ID" value="MEW5290450.1"/>
    <property type="molecule type" value="Genomic_DNA"/>
</dbReference>
<evidence type="ECO:0000256" key="1">
    <source>
        <dbReference type="ARBA" id="ARBA00023015"/>
    </source>
</evidence>
<organism evidence="5 6">
    <name type="scientific">Erwinia papayae</name>
    <dbReference type="NCBI Taxonomy" id="206499"/>
    <lineage>
        <taxon>Bacteria</taxon>
        <taxon>Pseudomonadati</taxon>
        <taxon>Pseudomonadota</taxon>
        <taxon>Gammaproteobacteria</taxon>
        <taxon>Enterobacterales</taxon>
        <taxon>Erwiniaceae</taxon>
        <taxon>Erwinia</taxon>
    </lineage>
</organism>
<dbReference type="Proteomes" id="UP001554567">
    <property type="component" value="Unassembled WGS sequence"/>
</dbReference>